<gene>
    <name evidence="2" type="ORF">SK128_024695</name>
</gene>
<protein>
    <submittedName>
        <fullName evidence="2">Uncharacterized protein</fullName>
    </submittedName>
</protein>
<comment type="caution">
    <text evidence="2">The sequence shown here is derived from an EMBL/GenBank/DDBJ whole genome shotgun (WGS) entry which is preliminary data.</text>
</comment>
<evidence type="ECO:0000256" key="1">
    <source>
        <dbReference type="SAM" id="SignalP"/>
    </source>
</evidence>
<sequence length="389" mass="44182">MMHYGFQVRHWLVTIWIIFSCRILHSLANQHCTKAVIENDRMTSNFSSRITIQASATNYTLPNFFIDFNQNGSKVYYMWVLGTEKRLTITKTEEKYSKYFNLSNANPQSVYLTFHKNSEVWTLNIKLDDHKNTNVPIENINFDDIDMIEVGTEDNTKLVITICYSASETKSSTIIPRPKTTACPNYPEVVPYSPATTCPACPEVTPSSSATCPVCQHSTPSSECGNTTEASQYAQHQQLSSSELKGCLERVTLFGNTSSVQTRFDPDMTISLSNIKTKTYPFEIELQQGNKIKYKLAGKRKEHYLQITFTDDIITTNKSFPLHNLTDLGEIVKYSFKKISQGWKFEIESLHATKRSVSLTNASLDAITTVKVNNKKEKDLEILFSYPGE</sequence>
<reference evidence="2 3" key="1">
    <citation type="submission" date="2023-11" db="EMBL/GenBank/DDBJ databases">
        <title>Halocaridina rubra genome assembly.</title>
        <authorList>
            <person name="Smith C."/>
        </authorList>
    </citation>
    <scope>NUCLEOTIDE SEQUENCE [LARGE SCALE GENOMIC DNA]</scope>
    <source>
        <strain evidence="2">EP-1</strain>
        <tissue evidence="2">Whole</tissue>
    </source>
</reference>
<proteinExistence type="predicted"/>
<accession>A0AAN8XKZ8</accession>
<organism evidence="2 3">
    <name type="scientific">Halocaridina rubra</name>
    <name type="common">Hawaiian red shrimp</name>
    <dbReference type="NCBI Taxonomy" id="373956"/>
    <lineage>
        <taxon>Eukaryota</taxon>
        <taxon>Metazoa</taxon>
        <taxon>Ecdysozoa</taxon>
        <taxon>Arthropoda</taxon>
        <taxon>Crustacea</taxon>
        <taxon>Multicrustacea</taxon>
        <taxon>Malacostraca</taxon>
        <taxon>Eumalacostraca</taxon>
        <taxon>Eucarida</taxon>
        <taxon>Decapoda</taxon>
        <taxon>Pleocyemata</taxon>
        <taxon>Caridea</taxon>
        <taxon>Atyoidea</taxon>
        <taxon>Atyidae</taxon>
        <taxon>Halocaridina</taxon>
    </lineage>
</organism>
<keyword evidence="1" id="KW-0732">Signal</keyword>
<feature type="signal peptide" evidence="1">
    <location>
        <begin position="1"/>
        <end position="28"/>
    </location>
</feature>
<feature type="chain" id="PRO_5043005569" evidence="1">
    <location>
        <begin position="29"/>
        <end position="389"/>
    </location>
</feature>
<name>A0AAN8XKZ8_HALRR</name>
<dbReference type="Proteomes" id="UP001381693">
    <property type="component" value="Unassembled WGS sequence"/>
</dbReference>
<evidence type="ECO:0000313" key="2">
    <source>
        <dbReference type="EMBL" id="KAK7086191.1"/>
    </source>
</evidence>
<keyword evidence="3" id="KW-1185">Reference proteome</keyword>
<dbReference type="EMBL" id="JAXCGZ010000308">
    <property type="protein sequence ID" value="KAK7086191.1"/>
    <property type="molecule type" value="Genomic_DNA"/>
</dbReference>
<evidence type="ECO:0000313" key="3">
    <source>
        <dbReference type="Proteomes" id="UP001381693"/>
    </source>
</evidence>
<dbReference type="AlphaFoldDB" id="A0AAN8XKZ8"/>